<evidence type="ECO:0000313" key="2">
    <source>
        <dbReference type="EMBL" id="CAD9660600.1"/>
    </source>
</evidence>
<dbReference type="GO" id="GO:0016787">
    <property type="term" value="F:hydrolase activity"/>
    <property type="evidence" value="ECO:0007669"/>
    <property type="project" value="InterPro"/>
</dbReference>
<dbReference type="SUPFAM" id="SSF56300">
    <property type="entry name" value="Metallo-dependent phosphatases"/>
    <property type="match status" value="1"/>
</dbReference>
<gene>
    <name evidence="2" type="ORF">EANT1437_LOCUS3838</name>
</gene>
<dbReference type="EMBL" id="HBHI01007517">
    <property type="protein sequence ID" value="CAD9660600.1"/>
    <property type="molecule type" value="Transcribed_RNA"/>
</dbReference>
<dbReference type="PANTHER" id="PTHR43143:SF1">
    <property type="entry name" value="SERINE_THREONINE-PROTEIN PHOSPHATASE CPPED1"/>
    <property type="match status" value="1"/>
</dbReference>
<dbReference type="Pfam" id="PF00149">
    <property type="entry name" value="Metallophos"/>
    <property type="match status" value="1"/>
</dbReference>
<name>A0A7S2R502_9STRA</name>
<dbReference type="AlphaFoldDB" id="A0A7S2R502"/>
<feature type="domain" description="Calcineurin-like phosphoesterase" evidence="1">
    <location>
        <begin position="226"/>
        <end position="468"/>
    </location>
</feature>
<proteinExistence type="predicted"/>
<accession>A0A7S2R502</accession>
<dbReference type="PANTHER" id="PTHR43143">
    <property type="entry name" value="METALLOPHOSPHOESTERASE, CALCINEURIN SUPERFAMILY"/>
    <property type="match status" value="1"/>
</dbReference>
<dbReference type="InterPro" id="IPR004843">
    <property type="entry name" value="Calcineurin-like_PHP"/>
</dbReference>
<dbReference type="Gene3D" id="3.60.21.10">
    <property type="match status" value="1"/>
</dbReference>
<evidence type="ECO:0000259" key="1">
    <source>
        <dbReference type="Pfam" id="PF00149"/>
    </source>
</evidence>
<dbReference type="InterPro" id="IPR051918">
    <property type="entry name" value="STPP_CPPED1"/>
</dbReference>
<dbReference type="InterPro" id="IPR029052">
    <property type="entry name" value="Metallo-depent_PP-like"/>
</dbReference>
<organism evidence="2">
    <name type="scientific">Eucampia antarctica</name>
    <dbReference type="NCBI Taxonomy" id="49252"/>
    <lineage>
        <taxon>Eukaryota</taxon>
        <taxon>Sar</taxon>
        <taxon>Stramenopiles</taxon>
        <taxon>Ochrophyta</taxon>
        <taxon>Bacillariophyta</taxon>
        <taxon>Mediophyceae</taxon>
        <taxon>Biddulphiophycidae</taxon>
        <taxon>Hemiaulales</taxon>
        <taxon>Hemiaulaceae</taxon>
        <taxon>Eucampia</taxon>
    </lineage>
</organism>
<reference evidence="2" key="1">
    <citation type="submission" date="2021-01" db="EMBL/GenBank/DDBJ databases">
        <authorList>
            <person name="Corre E."/>
            <person name="Pelletier E."/>
            <person name="Niang G."/>
            <person name="Scheremetjew M."/>
            <person name="Finn R."/>
            <person name="Kale V."/>
            <person name="Holt S."/>
            <person name="Cochrane G."/>
            <person name="Meng A."/>
            <person name="Brown T."/>
            <person name="Cohen L."/>
        </authorList>
    </citation>
    <scope>NUCLEOTIDE SEQUENCE</scope>
    <source>
        <strain evidence="2">CCMP1452</strain>
    </source>
</reference>
<sequence length="534" mass="60734">MTTVQINQDIIQQLKPKGNDAANELWGLIQGSSPRSCRPKKLAPQYTPRFAEAQKNRTVHHSTLKQPSSEDEALFLKNEQPQSSQDLKPTFEVNDAEANLVRRLSAALLGAHQYSSTGNFGNAVGREEYVAPYDKGILVENNFDQSPTSTLHFPDSSSSNMKCTFQEQPPCDNVDYYCSFTNEDSKPQNEANIDGVATKTQAKSFSISKATPENATELEANTQSHTFVVCADPQLGMTNQNREWDTEKEYCRAAVRKINALRPRPKFACVCGDLVNKTNASDKWDQPECDKIRKGQTKDFKDIMSQIHPDIALVCLCGNHDVGNRPTPETISQYRNDFGDEYLAFWTNGTYNIVLNNVLFNNPDGALEMFDEQLEWLEERLKYANKFHAAQIYIFAHHPWFLYDENYDADQLVGVIPFPTEWNDGTGKFDNIVWPDSYFCVPKKYRTIALDLFKKYNVTACFCGHFHQNLVSKTSWGMDMIVTGPISMTFESTANKQEIEKGRGIRIVDVYIDQKQKKRTKVGEGSFTHRFENF</sequence>
<protein>
    <recommendedName>
        <fullName evidence="1">Calcineurin-like phosphoesterase domain-containing protein</fullName>
    </recommendedName>
</protein>